<dbReference type="SUPFAM" id="SSF54897">
    <property type="entry name" value="Protease propeptides/inhibitors"/>
    <property type="match status" value="1"/>
</dbReference>
<evidence type="ECO:0000256" key="4">
    <source>
        <dbReference type="ARBA" id="ARBA00022525"/>
    </source>
</evidence>
<dbReference type="InterPro" id="IPR043601">
    <property type="entry name" value="Rspo_Fu-CRD_dom"/>
</dbReference>
<dbReference type="Pfam" id="PF00082">
    <property type="entry name" value="Peptidase_S8"/>
    <property type="match status" value="1"/>
</dbReference>
<dbReference type="CDD" id="cd04059">
    <property type="entry name" value="Peptidases_S8_Protein_convertases_Kexins_Furin-like"/>
    <property type="match status" value="1"/>
</dbReference>
<dbReference type="SUPFAM" id="SSF49785">
    <property type="entry name" value="Galactose-binding domain-like"/>
    <property type="match status" value="1"/>
</dbReference>
<dbReference type="Pfam" id="PF16470">
    <property type="entry name" value="S8_pro-domain"/>
    <property type="match status" value="1"/>
</dbReference>
<comment type="cofactor">
    <cofactor evidence="1">
        <name>Ca(2+)</name>
        <dbReference type="ChEBI" id="CHEBI:29108"/>
    </cofactor>
</comment>
<feature type="region of interest" description="Disordered" evidence="15">
    <location>
        <begin position="1097"/>
        <end position="1133"/>
    </location>
</feature>
<dbReference type="GO" id="GO:0016485">
    <property type="term" value="P:protein processing"/>
    <property type="evidence" value="ECO:0007669"/>
    <property type="project" value="TreeGrafter"/>
</dbReference>
<dbReference type="Gene3D" id="3.40.50.200">
    <property type="entry name" value="Peptidase S8/S53 domain"/>
    <property type="match status" value="1"/>
</dbReference>
<keyword evidence="10" id="KW-0865">Zymogen</keyword>
<dbReference type="InterPro" id="IPR038466">
    <property type="entry name" value="S8_pro-domain_sf"/>
</dbReference>
<dbReference type="EMBL" id="KL363196">
    <property type="protein sequence ID" value="KFD56024.1"/>
    <property type="molecule type" value="Genomic_DNA"/>
</dbReference>
<dbReference type="InterPro" id="IPR015500">
    <property type="entry name" value="Peptidase_S8_subtilisin-rel"/>
</dbReference>
<keyword evidence="19" id="KW-1185">Reference proteome</keyword>
<feature type="region of interest" description="Disordered" evidence="15">
    <location>
        <begin position="249"/>
        <end position="273"/>
    </location>
</feature>
<dbReference type="Pfam" id="PF01483">
    <property type="entry name" value="P_proprotein"/>
    <property type="match status" value="1"/>
</dbReference>
<keyword evidence="8 14" id="KW-0378">Hydrolase</keyword>
<feature type="transmembrane region" description="Helical" evidence="16">
    <location>
        <begin position="1042"/>
        <end position="1067"/>
    </location>
</feature>
<dbReference type="FunFam" id="2.60.120.260:FF:000006">
    <property type="entry name" value="Proprotein convertase subtilisin/kexin type 5"/>
    <property type="match status" value="1"/>
</dbReference>
<feature type="domain" description="P/Homo B" evidence="17">
    <location>
        <begin position="538"/>
        <end position="673"/>
    </location>
</feature>
<evidence type="ECO:0000256" key="9">
    <source>
        <dbReference type="ARBA" id="ARBA00022825"/>
    </source>
</evidence>
<dbReference type="PROSITE" id="PS51829">
    <property type="entry name" value="P_HOMO_B"/>
    <property type="match status" value="1"/>
</dbReference>
<feature type="active site" description="Charge relay system" evidence="13 14">
    <location>
        <position position="235"/>
    </location>
</feature>
<evidence type="ECO:0000256" key="16">
    <source>
        <dbReference type="SAM" id="Phobius"/>
    </source>
</evidence>
<evidence type="ECO:0000313" key="18">
    <source>
        <dbReference type="EMBL" id="KFD56024.1"/>
    </source>
</evidence>
<dbReference type="InterPro" id="IPR009030">
    <property type="entry name" value="Growth_fac_rcpt_cys_sf"/>
</dbReference>
<dbReference type="FunFam" id="3.40.50.200:FF:000001">
    <property type="entry name" value="Furin 2, isoform B"/>
    <property type="match status" value="1"/>
</dbReference>
<proteinExistence type="inferred from homology"/>
<dbReference type="GO" id="GO:0005802">
    <property type="term" value="C:trans-Golgi network"/>
    <property type="evidence" value="ECO:0007669"/>
    <property type="project" value="TreeGrafter"/>
</dbReference>
<dbReference type="InterPro" id="IPR000209">
    <property type="entry name" value="Peptidase_S8/S53_dom"/>
</dbReference>
<dbReference type="PROSITE" id="PS00137">
    <property type="entry name" value="SUBTILASE_HIS"/>
    <property type="match status" value="1"/>
</dbReference>
<gene>
    <name evidence="18" type="ORF">M513_03148</name>
</gene>
<evidence type="ECO:0000259" key="17">
    <source>
        <dbReference type="PROSITE" id="PS51829"/>
    </source>
</evidence>
<keyword evidence="16" id="KW-0812">Transmembrane</keyword>
<accession>A0A085MFM8</accession>
<dbReference type="InterPro" id="IPR022398">
    <property type="entry name" value="Peptidase_S8_His-AS"/>
</dbReference>
<reference evidence="18 19" key="1">
    <citation type="journal article" date="2014" name="Nat. Genet.">
        <title>Genome and transcriptome of the porcine whipworm Trichuris suis.</title>
        <authorList>
            <person name="Jex A.R."/>
            <person name="Nejsum P."/>
            <person name="Schwarz E.M."/>
            <person name="Hu L."/>
            <person name="Young N.D."/>
            <person name="Hall R.S."/>
            <person name="Korhonen P.K."/>
            <person name="Liao S."/>
            <person name="Thamsborg S."/>
            <person name="Xia J."/>
            <person name="Xu P."/>
            <person name="Wang S."/>
            <person name="Scheerlinck J.P."/>
            <person name="Hofmann A."/>
            <person name="Sternberg P.W."/>
            <person name="Wang J."/>
            <person name="Gasser R.B."/>
        </authorList>
    </citation>
    <scope>NUCLEOTIDE SEQUENCE [LARGE SCALE GENOMIC DNA]</scope>
    <source>
        <strain evidence="18">DCEP-RM93M</strain>
    </source>
</reference>
<dbReference type="CDD" id="cd00064">
    <property type="entry name" value="FU"/>
    <property type="match status" value="4"/>
</dbReference>
<dbReference type="Pfam" id="PF15913">
    <property type="entry name" value="Furin-like_2"/>
    <property type="match status" value="1"/>
</dbReference>
<dbReference type="PROSITE" id="PS00136">
    <property type="entry name" value="SUBTILASE_ASP"/>
    <property type="match status" value="1"/>
</dbReference>
<dbReference type="PRINTS" id="PR00723">
    <property type="entry name" value="SUBTILISIN"/>
</dbReference>
<dbReference type="InterPro" id="IPR032815">
    <property type="entry name" value="S8_pro-domain"/>
</dbReference>
<dbReference type="InterPro" id="IPR036852">
    <property type="entry name" value="Peptidase_S8/S53_dom_sf"/>
</dbReference>
<dbReference type="InterPro" id="IPR006212">
    <property type="entry name" value="Furin_repeat"/>
</dbReference>
<dbReference type="SUPFAM" id="SSF52743">
    <property type="entry name" value="Subtilisin-like"/>
    <property type="match status" value="1"/>
</dbReference>
<dbReference type="AlphaFoldDB" id="A0A085MFM8"/>
<dbReference type="InterPro" id="IPR034182">
    <property type="entry name" value="Kexin/furin"/>
</dbReference>
<evidence type="ECO:0000313" key="19">
    <source>
        <dbReference type="Proteomes" id="UP000030764"/>
    </source>
</evidence>
<dbReference type="GO" id="GO:0000139">
    <property type="term" value="C:Golgi membrane"/>
    <property type="evidence" value="ECO:0007669"/>
    <property type="project" value="TreeGrafter"/>
</dbReference>
<protein>
    <recommendedName>
        <fullName evidence="17">P/Homo B domain-containing protein</fullName>
    </recommendedName>
</protein>
<keyword evidence="7" id="KW-0732">Signal</keyword>
<dbReference type="GO" id="GO:0004252">
    <property type="term" value="F:serine-type endopeptidase activity"/>
    <property type="evidence" value="ECO:0007669"/>
    <property type="project" value="UniProtKB-UniRule"/>
</dbReference>
<dbReference type="InterPro" id="IPR023828">
    <property type="entry name" value="Peptidase_S8_Ser-AS"/>
</dbReference>
<evidence type="ECO:0000256" key="11">
    <source>
        <dbReference type="ARBA" id="ARBA00023157"/>
    </source>
</evidence>
<dbReference type="Gene3D" id="2.10.220.10">
    <property type="entry name" value="Hormone Receptor, Insulin-like Growth Factor Receptor 1, Chain A, domain 2"/>
    <property type="match status" value="4"/>
</dbReference>
<keyword evidence="11" id="KW-1015">Disulfide bond</keyword>
<dbReference type="InterPro" id="IPR023827">
    <property type="entry name" value="Peptidase_S8_Asp-AS"/>
</dbReference>
<keyword evidence="16" id="KW-1133">Transmembrane helix</keyword>
<evidence type="ECO:0000256" key="3">
    <source>
        <dbReference type="ARBA" id="ARBA00005325"/>
    </source>
</evidence>
<dbReference type="Proteomes" id="UP000030764">
    <property type="component" value="Unassembled WGS sequence"/>
</dbReference>
<evidence type="ECO:0000256" key="5">
    <source>
        <dbReference type="ARBA" id="ARBA00022670"/>
    </source>
</evidence>
<comment type="subcellular location">
    <subcellularLocation>
        <location evidence="2">Secreted</location>
    </subcellularLocation>
</comment>
<name>A0A085MFM8_9BILA</name>
<dbReference type="SMART" id="SM00261">
    <property type="entry name" value="FU"/>
    <property type="match status" value="6"/>
</dbReference>
<sequence length="1133" mass="125786">MNSNLFQGLANVSFFQIRTVPLSSSVIEIGVPYCEMLLYFNMFCECYVEQLLNRSRKKGGLQLPVWNYLMWRTAALLWLWQLALASLTVAKATGLRGYAGDDQQTVLVHLRGDESRASAIAALHGFKNMGQIGSLKGYYWFKRRGRKISKREIRRSLRLHPDVLWSEVECPKKRVKRRTDFSYNDSSKLGLQLQWKDPLYARQWYLNGFVKNDMKIREAWNMGYTGKNVVVSILDDGIQRDHPDLAANYDPLASYDVNDNDEDPYPRNNNDNKHGTRCAGEVAAVAGNDWCGVGVAYNAKIGGVRMLDGSVSDRVEAESLSLNQNHIDIYSASWGPEDDGKTFDGPGHATKAAFYQGGRNGKGNIFIWASGNGGNHQDSCSCDGYTTSIYTLSVSSSTSQHGKPWYLEECPSTLATTYSSGIYGEPAIVTTDMPNSCTLHHTGTSASAPIAAGIVALALEANPNLTWRDMQHIVVRTSNPTALLKISGWTTNGAGRKGVTRLSQGVSFTFVDFTVSSKFGYGIMDAEKMILLAKRWKTVPPQHTCTFTYDMDYPIPLIGMFSQNFSLKVDDCALGARIRYLEHVQVILSVKFSRRGDLRIFILSPMGTRSELLPVRPHDDSKLGIEKWPFMSVQQWGENPEGTWVLTIENTRSLLRHGSFEEWQITFFGTEVPPQPGGEEYTLDASNGSLFGQPLAVPSFGGHQVPVTILHQNCHPECEGGCRAVNSSLDCVQCKHFYQQLRSRGGRKCVSQCELGYYLDLKEKRCNVCLRGCATCSSAAFCDTCISPLYLVVSDPEDLSHGKCESDCPEGFYPDLRDMKHPKCRMRCDSGCLNCTELGPCRYCKSGYFLTLQGRCVTVCPPKYFASAATRKCMRCPENCLQCRSDKTCDSCKPNYIWNDAQRRCNLSEVLTKCLKNDDCPPRMFCEKGGHVCQACHPDCSQCIGPSFDQCLLCNDGQLPDQKTNKCACPSGYYFDSEHVLCKACHSACAVCHGASSHFCSKCNPGYTLLGSSCVPCCKGPGSSNGFCALCSDVTSAEQSSFHLTVILLCILAIVLFVAVFAVLSWFDRRRRRGFDNYGYSKMLVQYSMENDQPLLSSDGNVTSDAELGHSDEELGDALTSIRSTSRDEMRPA</sequence>
<dbReference type="InterPro" id="IPR008979">
    <property type="entry name" value="Galactose-bd-like_sf"/>
</dbReference>
<keyword evidence="5 14" id="KW-0645">Protease</keyword>
<feature type="active site" description="Charge relay system" evidence="13 14">
    <location>
        <position position="445"/>
    </location>
</feature>
<keyword evidence="9 14" id="KW-0720">Serine protease</keyword>
<evidence type="ECO:0000256" key="12">
    <source>
        <dbReference type="ARBA" id="ARBA00023180"/>
    </source>
</evidence>
<dbReference type="InterPro" id="IPR000742">
    <property type="entry name" value="EGF"/>
</dbReference>
<dbReference type="PROSITE" id="PS51892">
    <property type="entry name" value="SUBTILASE"/>
    <property type="match status" value="1"/>
</dbReference>
<evidence type="ECO:0000256" key="6">
    <source>
        <dbReference type="ARBA" id="ARBA00022685"/>
    </source>
</evidence>
<dbReference type="SUPFAM" id="SSF57184">
    <property type="entry name" value="Growth factor receptor domain"/>
    <property type="match status" value="3"/>
</dbReference>
<dbReference type="PROSITE" id="PS00138">
    <property type="entry name" value="SUBTILASE_SER"/>
    <property type="match status" value="1"/>
</dbReference>
<comment type="similarity">
    <text evidence="3">Belongs to the peptidase S8 family. Furin subfamily.</text>
</comment>
<dbReference type="Gene3D" id="3.30.70.850">
    <property type="entry name" value="Peptidase S8, pro-domain"/>
    <property type="match status" value="1"/>
</dbReference>
<dbReference type="InterPro" id="IPR002884">
    <property type="entry name" value="P_dom"/>
</dbReference>
<evidence type="ECO:0000256" key="1">
    <source>
        <dbReference type="ARBA" id="ARBA00001913"/>
    </source>
</evidence>
<keyword evidence="4" id="KW-0964">Secreted</keyword>
<dbReference type="SMART" id="SM00181">
    <property type="entry name" value="EGF"/>
    <property type="match status" value="6"/>
</dbReference>
<dbReference type="Gene3D" id="2.60.120.260">
    <property type="entry name" value="Galactose-binding domain-like"/>
    <property type="match status" value="1"/>
</dbReference>
<keyword evidence="6" id="KW-0165">Cleavage on pair of basic residues</keyword>
<keyword evidence="16" id="KW-0472">Membrane</keyword>
<dbReference type="GO" id="GO:0005576">
    <property type="term" value="C:extracellular region"/>
    <property type="evidence" value="ECO:0007669"/>
    <property type="project" value="UniProtKB-SubCell"/>
</dbReference>
<evidence type="ECO:0000256" key="8">
    <source>
        <dbReference type="ARBA" id="ARBA00022801"/>
    </source>
</evidence>
<evidence type="ECO:0000256" key="2">
    <source>
        <dbReference type="ARBA" id="ARBA00004613"/>
    </source>
</evidence>
<keyword evidence="12" id="KW-0325">Glycoprotein</keyword>
<evidence type="ECO:0000256" key="7">
    <source>
        <dbReference type="ARBA" id="ARBA00022729"/>
    </source>
</evidence>
<evidence type="ECO:0000256" key="15">
    <source>
        <dbReference type="SAM" id="MobiDB-lite"/>
    </source>
</evidence>
<evidence type="ECO:0000256" key="14">
    <source>
        <dbReference type="PROSITE-ProRule" id="PRU01240"/>
    </source>
</evidence>
<evidence type="ECO:0000256" key="10">
    <source>
        <dbReference type="ARBA" id="ARBA00023145"/>
    </source>
</evidence>
<organism evidence="18 19">
    <name type="scientific">Trichuris suis</name>
    <name type="common">pig whipworm</name>
    <dbReference type="NCBI Taxonomy" id="68888"/>
    <lineage>
        <taxon>Eukaryota</taxon>
        <taxon>Metazoa</taxon>
        <taxon>Ecdysozoa</taxon>
        <taxon>Nematoda</taxon>
        <taxon>Enoplea</taxon>
        <taxon>Dorylaimia</taxon>
        <taxon>Trichinellida</taxon>
        <taxon>Trichuridae</taxon>
        <taxon>Trichuris</taxon>
    </lineage>
</organism>
<dbReference type="PANTHER" id="PTHR42884:SF23">
    <property type="entry name" value="FURIN-LIKE PROTEASE 2"/>
    <property type="match status" value="1"/>
</dbReference>
<dbReference type="PANTHER" id="PTHR42884">
    <property type="entry name" value="PROPROTEIN CONVERTASE SUBTILISIN/KEXIN-RELATED"/>
    <property type="match status" value="1"/>
</dbReference>
<feature type="active site" description="Charge relay system" evidence="13 14">
    <location>
        <position position="274"/>
    </location>
</feature>
<evidence type="ECO:0000256" key="13">
    <source>
        <dbReference type="PIRSR" id="PIRSR615500-1"/>
    </source>
</evidence>